<name>A0ABS2GJT0_9FIRM</name>
<evidence type="ECO:0008006" key="4">
    <source>
        <dbReference type="Google" id="ProtNLM"/>
    </source>
</evidence>
<dbReference type="Proteomes" id="UP000707138">
    <property type="component" value="Unassembled WGS sequence"/>
</dbReference>
<sequence>MKMWNRLIKEVVFIIVLLFPISVWFSVKVDFFAWIPFMLATPIVWKGFLYKADEFWMVRGKIARWMWMYFIGFPAVGGMIVLGAYVMFGNSSWVVTLILVIGLGAYVIFGNLSWIVKLILVTAPLLPSFMYTVLGNMGSEMYYALFHYFNINPYTLPPWEKWIWWASFQLYFIVVSILVIFGSILIAKWWYWIHPRIQRYKEQRREKSKRT</sequence>
<evidence type="ECO:0000313" key="3">
    <source>
        <dbReference type="Proteomes" id="UP000707138"/>
    </source>
</evidence>
<feature type="transmembrane region" description="Helical" evidence="1">
    <location>
        <begin position="128"/>
        <end position="149"/>
    </location>
</feature>
<proteinExistence type="predicted"/>
<evidence type="ECO:0000313" key="2">
    <source>
        <dbReference type="EMBL" id="MBM6913653.1"/>
    </source>
</evidence>
<feature type="transmembrane region" description="Helical" evidence="1">
    <location>
        <begin position="62"/>
        <end position="87"/>
    </location>
</feature>
<feature type="transmembrane region" description="Helical" evidence="1">
    <location>
        <begin position="169"/>
        <end position="191"/>
    </location>
</feature>
<feature type="transmembrane region" description="Helical" evidence="1">
    <location>
        <begin position="31"/>
        <end position="50"/>
    </location>
</feature>
<keyword evidence="1" id="KW-0472">Membrane</keyword>
<organism evidence="2 3">
    <name type="scientific">Veillonella magna</name>
    <dbReference type="NCBI Taxonomy" id="464322"/>
    <lineage>
        <taxon>Bacteria</taxon>
        <taxon>Bacillati</taxon>
        <taxon>Bacillota</taxon>
        <taxon>Negativicutes</taxon>
        <taxon>Veillonellales</taxon>
        <taxon>Veillonellaceae</taxon>
        <taxon>Veillonella</taxon>
    </lineage>
</organism>
<feature type="transmembrane region" description="Helical" evidence="1">
    <location>
        <begin position="7"/>
        <end position="25"/>
    </location>
</feature>
<comment type="caution">
    <text evidence="2">The sequence shown here is derived from an EMBL/GenBank/DDBJ whole genome shotgun (WGS) entry which is preliminary data.</text>
</comment>
<gene>
    <name evidence="2" type="ORF">H6A01_10060</name>
</gene>
<reference evidence="2 3" key="1">
    <citation type="journal article" date="2021" name="Sci. Rep.">
        <title>The distribution of antibiotic resistance genes in chicken gut microbiota commensals.</title>
        <authorList>
            <person name="Juricova H."/>
            <person name="Matiasovicova J."/>
            <person name="Kubasova T."/>
            <person name="Cejkova D."/>
            <person name="Rychlik I."/>
        </authorList>
    </citation>
    <scope>NUCLEOTIDE SEQUENCE [LARGE SCALE GENOMIC DNA]</scope>
    <source>
        <strain evidence="2 3">An537</strain>
    </source>
</reference>
<keyword evidence="1" id="KW-0812">Transmembrane</keyword>
<accession>A0ABS2GJT0</accession>
<evidence type="ECO:0000256" key="1">
    <source>
        <dbReference type="SAM" id="Phobius"/>
    </source>
</evidence>
<keyword evidence="3" id="KW-1185">Reference proteome</keyword>
<feature type="transmembrane region" description="Helical" evidence="1">
    <location>
        <begin position="93"/>
        <end position="116"/>
    </location>
</feature>
<dbReference type="RefSeq" id="WP_205088500.1">
    <property type="nucleotide sequence ID" value="NZ_JACJLA010000029.1"/>
</dbReference>
<keyword evidence="1" id="KW-1133">Transmembrane helix</keyword>
<protein>
    <recommendedName>
        <fullName evidence="4">DUF2062 domain-containing protein</fullName>
    </recommendedName>
</protein>
<dbReference type="EMBL" id="JACJLA010000029">
    <property type="protein sequence ID" value="MBM6913653.1"/>
    <property type="molecule type" value="Genomic_DNA"/>
</dbReference>